<dbReference type="SUPFAM" id="SSF56059">
    <property type="entry name" value="Glutathione synthetase ATP-binding domain-like"/>
    <property type="match status" value="1"/>
</dbReference>
<dbReference type="GO" id="GO:0005737">
    <property type="term" value="C:cytoplasm"/>
    <property type="evidence" value="ECO:0007669"/>
    <property type="project" value="TreeGrafter"/>
</dbReference>
<dbReference type="PANTHER" id="PTHR21621:SF4">
    <property type="entry name" value="GLUTATHIONE SYNTHETASE"/>
    <property type="match status" value="1"/>
</dbReference>
<dbReference type="InterPro" id="IPR013815">
    <property type="entry name" value="ATP_grasp_subdomain_1"/>
</dbReference>
<keyword evidence="1" id="KW-0547">Nucleotide-binding</keyword>
<organism evidence="3 4">
    <name type="scientific">Oscillatoria acuminata PCC 6304</name>
    <dbReference type="NCBI Taxonomy" id="56110"/>
    <lineage>
        <taxon>Bacteria</taxon>
        <taxon>Bacillati</taxon>
        <taxon>Cyanobacteriota</taxon>
        <taxon>Cyanophyceae</taxon>
        <taxon>Oscillatoriophycideae</taxon>
        <taxon>Oscillatoriales</taxon>
        <taxon>Oscillatoriaceae</taxon>
        <taxon>Oscillatoria</taxon>
    </lineage>
</organism>
<dbReference type="GO" id="GO:0004363">
    <property type="term" value="F:glutathione synthase activity"/>
    <property type="evidence" value="ECO:0007669"/>
    <property type="project" value="UniProtKB-EC"/>
</dbReference>
<dbReference type="eggNOG" id="COG0189">
    <property type="taxonomic scope" value="Bacteria"/>
</dbReference>
<dbReference type="EC" id="6.3.2.3" evidence="3"/>
<dbReference type="GO" id="GO:0016740">
    <property type="term" value="F:transferase activity"/>
    <property type="evidence" value="ECO:0007669"/>
    <property type="project" value="UniProtKB-KW"/>
</dbReference>
<keyword evidence="1" id="KW-0067">ATP-binding</keyword>
<dbReference type="HOGENOM" id="CLU_863024_0_0_3"/>
<dbReference type="GO" id="GO:0005524">
    <property type="term" value="F:ATP binding"/>
    <property type="evidence" value="ECO:0007669"/>
    <property type="project" value="UniProtKB-UniRule"/>
</dbReference>
<accession>K9TQJ9</accession>
<dbReference type="GO" id="GO:0046872">
    <property type="term" value="F:metal ion binding"/>
    <property type="evidence" value="ECO:0007669"/>
    <property type="project" value="InterPro"/>
</dbReference>
<reference evidence="3 4" key="1">
    <citation type="submission" date="2012-06" db="EMBL/GenBank/DDBJ databases">
        <title>Finished chromosome of genome of Oscillatoria acuminata PCC 6304.</title>
        <authorList>
            <consortium name="US DOE Joint Genome Institute"/>
            <person name="Gugger M."/>
            <person name="Coursin T."/>
            <person name="Rippka R."/>
            <person name="Tandeau De Marsac N."/>
            <person name="Huntemann M."/>
            <person name="Wei C.-L."/>
            <person name="Han J."/>
            <person name="Detter J.C."/>
            <person name="Han C."/>
            <person name="Tapia R."/>
            <person name="Davenport K."/>
            <person name="Daligault H."/>
            <person name="Erkkila T."/>
            <person name="Gu W."/>
            <person name="Munk A.C.C."/>
            <person name="Teshima H."/>
            <person name="Xu Y."/>
            <person name="Chain P."/>
            <person name="Chen A."/>
            <person name="Krypides N."/>
            <person name="Mavromatis K."/>
            <person name="Markowitz V."/>
            <person name="Szeto E."/>
            <person name="Ivanova N."/>
            <person name="Mikhailova N."/>
            <person name="Ovchinnikova G."/>
            <person name="Pagani I."/>
            <person name="Pati A."/>
            <person name="Goodwin L."/>
            <person name="Peters L."/>
            <person name="Pitluck S."/>
            <person name="Woyke T."/>
            <person name="Kerfeld C."/>
        </authorList>
    </citation>
    <scope>NUCLEOTIDE SEQUENCE [LARGE SCALE GENOMIC DNA]</scope>
    <source>
        <strain evidence="3 4">PCC 6304</strain>
    </source>
</reference>
<keyword evidence="4" id="KW-1185">Reference proteome</keyword>
<proteinExistence type="predicted"/>
<dbReference type="Proteomes" id="UP000010367">
    <property type="component" value="Chromosome"/>
</dbReference>
<dbReference type="KEGG" id="oac:Oscil6304_5183"/>
<dbReference type="Gene3D" id="3.40.50.20">
    <property type="match status" value="1"/>
</dbReference>
<dbReference type="InterPro" id="IPR011761">
    <property type="entry name" value="ATP-grasp"/>
</dbReference>
<protein>
    <submittedName>
        <fullName evidence="3">Glutathione synthase/ribosomal protein S6 modification enzyme (Glutaminyl transferase)</fullName>
        <ecNumber evidence="3">6.3.2.3</ecNumber>
    </submittedName>
</protein>
<evidence type="ECO:0000259" key="2">
    <source>
        <dbReference type="PROSITE" id="PS50975"/>
    </source>
</evidence>
<feature type="domain" description="ATP-grasp" evidence="2">
    <location>
        <begin position="131"/>
        <end position="328"/>
    </location>
</feature>
<sequence length="336" mass="37668">MSKQYRMLVITDHQTHGKGESIYPLLKAMSNNPVCSSIEVASRGKPENQGFFYDYDSTAITSLRVDDNFEYQEGGEDFLKSDVKAKLEDYDVVFIRLDRPVPDEFLDFITTHIPEHRVINRPEGIRATGSKDFLLNFPELCPPIKLCSSLSDILDFYSQFPVVLKPLRSYGGKGIIRIMNDTVWENETQYALTEYKSVLENNLKNQGQYLAMKYLKNVGQGDKRVIVVNGKIMGTTLRIPKEGSWICNLSAGGSSNFAEPDQNEIKIADTISPSIVEQGVVIFGFDTLVDDAGNRVLSEINTLNVGGLLQAEMHSGKPVVQDSANLMWDYICKNIT</sequence>
<dbReference type="Pfam" id="PF02955">
    <property type="entry name" value="GSH-S_ATP"/>
    <property type="match status" value="1"/>
</dbReference>
<evidence type="ECO:0000256" key="1">
    <source>
        <dbReference type="PROSITE-ProRule" id="PRU00409"/>
    </source>
</evidence>
<dbReference type="PROSITE" id="PS50975">
    <property type="entry name" value="ATP_GRASP"/>
    <property type="match status" value="1"/>
</dbReference>
<dbReference type="AlphaFoldDB" id="K9TQJ9"/>
<dbReference type="PANTHER" id="PTHR21621">
    <property type="entry name" value="RIBOSOMAL PROTEIN S6 MODIFICATION PROTEIN"/>
    <property type="match status" value="1"/>
</dbReference>
<keyword evidence="3" id="KW-0808">Transferase</keyword>
<dbReference type="STRING" id="56110.Oscil6304_5183"/>
<dbReference type="Gene3D" id="3.30.1490.20">
    <property type="entry name" value="ATP-grasp fold, A domain"/>
    <property type="match status" value="1"/>
</dbReference>
<dbReference type="EMBL" id="CP003607">
    <property type="protein sequence ID" value="AFY84683.1"/>
    <property type="molecule type" value="Genomic_DNA"/>
</dbReference>
<dbReference type="Gene3D" id="3.30.470.20">
    <property type="entry name" value="ATP-grasp fold, B domain"/>
    <property type="match status" value="1"/>
</dbReference>
<dbReference type="InterPro" id="IPR004218">
    <property type="entry name" value="GSHS_ATP-bd"/>
</dbReference>
<dbReference type="InParanoid" id="K9TQJ9"/>
<evidence type="ECO:0000313" key="4">
    <source>
        <dbReference type="Proteomes" id="UP000010367"/>
    </source>
</evidence>
<dbReference type="RefSeq" id="WP_015151297.1">
    <property type="nucleotide sequence ID" value="NC_019693.1"/>
</dbReference>
<keyword evidence="3" id="KW-0436">Ligase</keyword>
<name>K9TQJ9_9CYAN</name>
<gene>
    <name evidence="3" type="ORF">Oscil6304_5183</name>
</gene>
<evidence type="ECO:0000313" key="3">
    <source>
        <dbReference type="EMBL" id="AFY84683.1"/>
    </source>
</evidence>